<accession>A0A0H4KHH7</accession>
<evidence type="ECO:0000313" key="2">
    <source>
        <dbReference type="Proteomes" id="UP000036202"/>
    </source>
</evidence>
<dbReference type="PATRIC" id="fig|135735.6.peg.1230"/>
<reference evidence="1 2" key="1">
    <citation type="journal article" date="2015" name="PLoS ONE">
        <title>Genome Sequence of Bacillus endophyticus and Analysis of Its Companion Mechanism in the Ketogulonigenium vulgare-Bacillus Strain Consortium.</title>
        <authorList>
            <person name="Jia N."/>
            <person name="Du J."/>
            <person name="Ding M.Z."/>
            <person name="Gao F."/>
            <person name="Yuan Y.J."/>
        </authorList>
    </citation>
    <scope>NUCLEOTIDE SEQUENCE [LARGE SCALE GENOMIC DNA]</scope>
    <source>
        <strain evidence="1 2">Hbe603</strain>
    </source>
</reference>
<sequence length="105" mass="12077">MENKKKVFTAYRYILVLYTICFTLFLLALLPLLAGYDVSVVNSNTSAFKGSLVVTEYVNGEHHYLYEIPYIGYVVGYVKSMIVPILSLSLFLFFLTLLFNDKEKK</sequence>
<accession>A0A1X7F5S5</accession>
<gene>
    <name evidence="1" type="ORF">BEH_06165</name>
</gene>
<dbReference type="Proteomes" id="UP000036202">
    <property type="component" value="Chromosome"/>
</dbReference>
<evidence type="ECO:0000313" key="1">
    <source>
        <dbReference type="EMBL" id="AKO91724.1"/>
    </source>
</evidence>
<dbReference type="AlphaFoldDB" id="A0A1X7F5S5"/>
<dbReference type="RefSeq" id="WP_040058172.1">
    <property type="nucleotide sequence ID" value="NZ_CP011974.1"/>
</dbReference>
<dbReference type="GeneID" id="93702472"/>
<proteinExistence type="predicted"/>
<protein>
    <submittedName>
        <fullName evidence="1">Uncharacterized protein</fullName>
    </submittedName>
</protein>
<keyword evidence="2" id="KW-1185">Reference proteome</keyword>
<organism evidence="1 2">
    <name type="scientific">Priestia filamentosa</name>
    <dbReference type="NCBI Taxonomy" id="1402861"/>
    <lineage>
        <taxon>Bacteria</taxon>
        <taxon>Bacillati</taxon>
        <taxon>Bacillota</taxon>
        <taxon>Bacilli</taxon>
        <taxon>Bacillales</taxon>
        <taxon>Bacillaceae</taxon>
        <taxon>Priestia</taxon>
    </lineage>
</organism>
<dbReference type="KEGG" id="beo:BEH_06165"/>
<dbReference type="EMBL" id="CP011974">
    <property type="protein sequence ID" value="AKO91724.1"/>
    <property type="molecule type" value="Genomic_DNA"/>
</dbReference>
<name>A0A1X7F5S5_9BACI</name>
<reference evidence="2" key="2">
    <citation type="submission" date="2015-06" db="EMBL/GenBank/DDBJ databases">
        <title>Genome Sequence of Bacillus endophyticus and Analysis of its Companion Mechanism in the Ketogulonigenium vulgare-Bacillus strain Consortium.</title>
        <authorList>
            <person name="Jia N."/>
            <person name="Du J."/>
            <person name="Ding M.-Z."/>
            <person name="Gao F."/>
            <person name="Yuan Y.-J."/>
        </authorList>
    </citation>
    <scope>NUCLEOTIDE SEQUENCE [LARGE SCALE GENOMIC DNA]</scope>
    <source>
        <strain evidence="2">Hbe603</strain>
    </source>
</reference>